<dbReference type="AlphaFoldDB" id="A0A967C426"/>
<accession>A0A967C426</accession>
<name>A0A967C426_9PROT</name>
<dbReference type="RefSeq" id="WP_167222050.1">
    <property type="nucleotide sequence ID" value="NZ_JAAQPH010000003.1"/>
</dbReference>
<gene>
    <name evidence="2" type="ORF">HBA54_05110</name>
</gene>
<proteinExistence type="predicted"/>
<keyword evidence="1" id="KW-1133">Transmembrane helix</keyword>
<dbReference type="PANTHER" id="PTHR34219:SF1">
    <property type="entry name" value="PEPSY DOMAIN-CONTAINING PROTEIN"/>
    <property type="match status" value="1"/>
</dbReference>
<dbReference type="PANTHER" id="PTHR34219">
    <property type="entry name" value="IRON-REGULATED INNER MEMBRANE PROTEIN-RELATED"/>
    <property type="match status" value="1"/>
</dbReference>
<dbReference type="Pfam" id="PF03929">
    <property type="entry name" value="PepSY_TM"/>
    <property type="match status" value="1"/>
</dbReference>
<evidence type="ECO:0000313" key="3">
    <source>
        <dbReference type="Proteomes" id="UP000761264"/>
    </source>
</evidence>
<feature type="transmembrane region" description="Helical" evidence="1">
    <location>
        <begin position="432"/>
        <end position="465"/>
    </location>
</feature>
<dbReference type="EMBL" id="JAAQPH010000003">
    <property type="protein sequence ID" value="NIA67965.1"/>
    <property type="molecule type" value="Genomic_DNA"/>
</dbReference>
<feature type="transmembrane region" description="Helical" evidence="1">
    <location>
        <begin position="34"/>
        <end position="59"/>
    </location>
</feature>
<feature type="transmembrane region" description="Helical" evidence="1">
    <location>
        <begin position="162"/>
        <end position="182"/>
    </location>
</feature>
<reference evidence="2" key="1">
    <citation type="submission" date="2020-03" db="EMBL/GenBank/DDBJ databases">
        <title>Genome of Pelagibius litoralis DSM 21314T.</title>
        <authorList>
            <person name="Wang G."/>
        </authorList>
    </citation>
    <scope>NUCLEOTIDE SEQUENCE</scope>
    <source>
        <strain evidence="2">DSM 21314</strain>
    </source>
</reference>
<keyword evidence="1" id="KW-0472">Membrane</keyword>
<protein>
    <submittedName>
        <fullName evidence="2">PepSY domain-containing protein</fullName>
    </submittedName>
</protein>
<feature type="transmembrane region" description="Helical" evidence="1">
    <location>
        <begin position="212"/>
        <end position="233"/>
    </location>
</feature>
<sequence>MEKAVPALGRPLTAEKSDEPASFARKFYVAAWRWHFYAGLFVVPFLLMLSITGLIMVYFNSVETRFGERLYVIPQGEMTSAVAQAQAAAALYPTGAVAQYMPPPAADRSALINVKVDGVSMIVAVDPYTNMVLNAVEKDSTWFYFASDIHGTLLIGDLGDRLIEIAAGLAIVLIVTGLYLWWPRDGSGFARVLIPRLSARGRALWKELHVTLGFYISIVMVFFLISGLAWAGIWGGQFVQAWSTFPAEKWDNVPLSDETHATMNHGALKEVPWGLEQTPLPLSGSEAGVTGIPEGTPVNLTSVEGLARAIGFDKQFRINLPGDATGVYTVSADSMDGDTETPTGDRTVHIDQHSGKVLAEVGFEDYGLAAKAMAVGTALHQGDMGLWNTALNALFCLSVIFLCVSGVVMWWMRRPSGVLRLAAPPLPANLPLWKGAVFIMLLLSLAFPLVGLTLLAVLAFDVLILSNIPPLKRALQ</sequence>
<keyword evidence="1" id="KW-0812">Transmembrane</keyword>
<evidence type="ECO:0000313" key="2">
    <source>
        <dbReference type="EMBL" id="NIA67965.1"/>
    </source>
</evidence>
<keyword evidence="3" id="KW-1185">Reference proteome</keyword>
<organism evidence="2 3">
    <name type="scientific">Pelagibius litoralis</name>
    <dbReference type="NCBI Taxonomy" id="374515"/>
    <lineage>
        <taxon>Bacteria</taxon>
        <taxon>Pseudomonadati</taxon>
        <taxon>Pseudomonadota</taxon>
        <taxon>Alphaproteobacteria</taxon>
        <taxon>Rhodospirillales</taxon>
        <taxon>Rhodovibrionaceae</taxon>
        <taxon>Pelagibius</taxon>
    </lineage>
</organism>
<feature type="transmembrane region" description="Helical" evidence="1">
    <location>
        <begin position="390"/>
        <end position="412"/>
    </location>
</feature>
<dbReference type="Proteomes" id="UP000761264">
    <property type="component" value="Unassembled WGS sequence"/>
</dbReference>
<dbReference type="InterPro" id="IPR005625">
    <property type="entry name" value="PepSY-ass_TM"/>
</dbReference>
<comment type="caution">
    <text evidence="2">The sequence shown here is derived from an EMBL/GenBank/DDBJ whole genome shotgun (WGS) entry which is preliminary data.</text>
</comment>
<evidence type="ECO:0000256" key="1">
    <source>
        <dbReference type="SAM" id="Phobius"/>
    </source>
</evidence>